<sequence>MVSKALPLDDEDSDGEKEKKVPRLNINQGYADRFAHNMRREALHRLQELKKRGFVDSSDDDEDDESSDDGFVPPDTDARIFETLSKIKRKDPSIYSANAIFFYEDEGEDTNVPEDADKVRPSLSSNGSKPHKPVYLKDALAKQLLEDGSDLDEDRLRGKKNRVVTYADEQEALKSEFLSSAKLDNNDDEGDAFLKLRKREPQQVPEGEAELASYDKDIAQRLEEYFGKDDNLDENDKFLKEFLLKKGWVDEDEDRIPSYEEVVGEVIEDREELEIQERFEAEYNFRFEEGAGSQVMGHSRVVEDSVRRKDDSRREKREKKKERLSEAAFERREELKRLKNIKKKEILERLKKIQTVAGVKETDEIFLEEDDLEEEFDPEEYDRKMREAFGAEYYGAKDVDEKFQGYDMDDLKKPNFEEEDEMLGLPKGWDEEVDAGNATVGFTAARKKVKELKSNDEEHDDEMEESEENAEVADGDDADVEDNDEALQSRGMSKRKKKAKISLREKLAFDKQLEEYYKLDYEDMIGDLPTRFKYRQIKPSMYGLSAAEILAADDKDLNQFVSLKKIAPYVTQEWKPKWRFQVSQKTRKKKALKQHKSAQKVSVDGKSSSKAQPEELEQGVSEAEGSKRKRKRRKKGLSLSESRLIAYGKISQPSKKRKQT</sequence>
<feature type="region of interest" description="Disordered" evidence="2">
    <location>
        <begin position="106"/>
        <end position="134"/>
    </location>
</feature>
<evidence type="ECO:0000313" key="5">
    <source>
        <dbReference type="Proteomes" id="UP000886520"/>
    </source>
</evidence>
<feature type="compositionally biased region" description="Acidic residues" evidence="2">
    <location>
        <begin position="57"/>
        <end position="68"/>
    </location>
</feature>
<feature type="region of interest" description="Disordered" evidence="2">
    <location>
        <begin position="450"/>
        <end position="495"/>
    </location>
</feature>
<organism evidence="4 5">
    <name type="scientific">Adiantum capillus-veneris</name>
    <name type="common">Maidenhair fern</name>
    <dbReference type="NCBI Taxonomy" id="13818"/>
    <lineage>
        <taxon>Eukaryota</taxon>
        <taxon>Viridiplantae</taxon>
        <taxon>Streptophyta</taxon>
        <taxon>Embryophyta</taxon>
        <taxon>Tracheophyta</taxon>
        <taxon>Polypodiopsida</taxon>
        <taxon>Polypodiidae</taxon>
        <taxon>Polypodiales</taxon>
        <taxon>Pteridineae</taxon>
        <taxon>Pteridaceae</taxon>
        <taxon>Vittarioideae</taxon>
        <taxon>Adiantum</taxon>
    </lineage>
</organism>
<evidence type="ECO:0000259" key="3">
    <source>
        <dbReference type="Pfam" id="PF12936"/>
    </source>
</evidence>
<dbReference type="PANTHER" id="PTHR14490">
    <property type="entry name" value="ZINC FINGER, ZZ TYPE"/>
    <property type="match status" value="1"/>
</dbReference>
<feature type="domain" description="Kri1-like C-terminal" evidence="3">
    <location>
        <begin position="509"/>
        <end position="593"/>
    </location>
</feature>
<dbReference type="EMBL" id="JABFUD020000018">
    <property type="protein sequence ID" value="KAI5066557.1"/>
    <property type="molecule type" value="Genomic_DNA"/>
</dbReference>
<dbReference type="Pfam" id="PF12936">
    <property type="entry name" value="Kri1_C"/>
    <property type="match status" value="1"/>
</dbReference>
<dbReference type="InterPro" id="IPR024626">
    <property type="entry name" value="Kri1-like_C"/>
</dbReference>
<feature type="compositionally biased region" description="Basic residues" evidence="2">
    <location>
        <begin position="585"/>
        <end position="598"/>
    </location>
</feature>
<dbReference type="GO" id="GO:0005730">
    <property type="term" value="C:nucleolus"/>
    <property type="evidence" value="ECO:0007669"/>
    <property type="project" value="TreeGrafter"/>
</dbReference>
<comment type="similarity">
    <text evidence="1">Belongs to the KRI1 family.</text>
</comment>
<evidence type="ECO:0000313" key="4">
    <source>
        <dbReference type="EMBL" id="KAI5066557.1"/>
    </source>
</evidence>
<comment type="caution">
    <text evidence="4">The sequence shown here is derived from an EMBL/GenBank/DDBJ whole genome shotgun (WGS) entry which is preliminary data.</text>
</comment>
<feature type="compositionally biased region" description="Basic residues" evidence="2">
    <location>
        <begin position="627"/>
        <end position="636"/>
    </location>
</feature>
<accession>A0A9D4UF43</accession>
<dbReference type="Proteomes" id="UP000886520">
    <property type="component" value="Chromosome 18"/>
</dbReference>
<dbReference type="PANTHER" id="PTHR14490:SF5">
    <property type="entry name" value="PROTEIN KRI1 HOMOLOG"/>
    <property type="match status" value="1"/>
</dbReference>
<evidence type="ECO:0000256" key="2">
    <source>
        <dbReference type="SAM" id="MobiDB-lite"/>
    </source>
</evidence>
<evidence type="ECO:0000256" key="1">
    <source>
        <dbReference type="ARBA" id="ARBA00007473"/>
    </source>
</evidence>
<feature type="region of interest" description="Disordered" evidence="2">
    <location>
        <begin position="582"/>
        <end position="660"/>
    </location>
</feature>
<dbReference type="Pfam" id="PF05178">
    <property type="entry name" value="Kri1"/>
    <property type="match status" value="1"/>
</dbReference>
<feature type="region of interest" description="Disordered" evidence="2">
    <location>
        <begin position="49"/>
        <end position="76"/>
    </location>
</feature>
<dbReference type="AlphaFoldDB" id="A0A9D4UF43"/>
<dbReference type="GO" id="GO:0000447">
    <property type="term" value="P:endonucleolytic cleavage in ITS1 to separate SSU-rRNA from 5.8S rRNA and LSU-rRNA from tricistronic rRNA transcript (SSU-rRNA, 5.8S rRNA, LSU-rRNA)"/>
    <property type="evidence" value="ECO:0007669"/>
    <property type="project" value="TreeGrafter"/>
</dbReference>
<protein>
    <recommendedName>
        <fullName evidence="3">Kri1-like C-terminal domain-containing protein</fullName>
    </recommendedName>
</protein>
<dbReference type="GO" id="GO:0030686">
    <property type="term" value="C:90S preribosome"/>
    <property type="evidence" value="ECO:0007669"/>
    <property type="project" value="TreeGrafter"/>
</dbReference>
<name>A0A9D4UF43_ADICA</name>
<reference evidence="4" key="1">
    <citation type="submission" date="2021-01" db="EMBL/GenBank/DDBJ databases">
        <title>Adiantum capillus-veneris genome.</title>
        <authorList>
            <person name="Fang Y."/>
            <person name="Liao Q."/>
        </authorList>
    </citation>
    <scope>NUCLEOTIDE SEQUENCE</scope>
    <source>
        <strain evidence="4">H3</strain>
        <tissue evidence="4">Leaf</tissue>
    </source>
</reference>
<dbReference type="InterPro" id="IPR018034">
    <property type="entry name" value="Kri1"/>
</dbReference>
<keyword evidence="5" id="KW-1185">Reference proteome</keyword>
<feature type="compositionally biased region" description="Acidic residues" evidence="2">
    <location>
        <begin position="457"/>
        <end position="485"/>
    </location>
</feature>
<proteinExistence type="inferred from homology"/>
<feature type="compositionally biased region" description="Basic and acidic residues" evidence="2">
    <location>
        <begin position="300"/>
        <end position="325"/>
    </location>
</feature>
<feature type="region of interest" description="Disordered" evidence="2">
    <location>
        <begin position="293"/>
        <end position="325"/>
    </location>
</feature>
<gene>
    <name evidence="4" type="ORF">GOP47_0019181</name>
</gene>
<dbReference type="OrthoDB" id="10252032at2759"/>
<feature type="region of interest" description="Disordered" evidence="2">
    <location>
        <begin position="1"/>
        <end position="24"/>
    </location>
</feature>